<dbReference type="Gene3D" id="3.30.420.10">
    <property type="entry name" value="Ribonuclease H-like superfamily/Ribonuclease H"/>
    <property type="match status" value="1"/>
</dbReference>
<dbReference type="OrthoDB" id="10017160at2759"/>
<protein>
    <recommendedName>
        <fullName evidence="3">Mariner Mos1 transposase</fullName>
    </recommendedName>
</protein>
<evidence type="ECO:0000313" key="1">
    <source>
        <dbReference type="EMBL" id="GBP97279.1"/>
    </source>
</evidence>
<dbReference type="Proteomes" id="UP000299102">
    <property type="component" value="Unassembled WGS sequence"/>
</dbReference>
<evidence type="ECO:0000313" key="2">
    <source>
        <dbReference type="Proteomes" id="UP000299102"/>
    </source>
</evidence>
<dbReference type="GO" id="GO:0003676">
    <property type="term" value="F:nucleic acid binding"/>
    <property type="evidence" value="ECO:0007669"/>
    <property type="project" value="InterPro"/>
</dbReference>
<keyword evidence="2" id="KW-1185">Reference proteome</keyword>
<dbReference type="InterPro" id="IPR036397">
    <property type="entry name" value="RNaseH_sf"/>
</dbReference>
<accession>A0A4C2ADJ8</accession>
<reference evidence="1 2" key="1">
    <citation type="journal article" date="2019" name="Commun. Biol.">
        <title>The bagworm genome reveals a unique fibroin gene that provides high tensile strength.</title>
        <authorList>
            <person name="Kono N."/>
            <person name="Nakamura H."/>
            <person name="Ohtoshi R."/>
            <person name="Tomita M."/>
            <person name="Numata K."/>
            <person name="Arakawa K."/>
        </authorList>
    </citation>
    <scope>NUCLEOTIDE SEQUENCE [LARGE SCALE GENOMIC DNA]</scope>
</reference>
<dbReference type="EMBL" id="BGZK01002911">
    <property type="protein sequence ID" value="GBP97279.1"/>
    <property type="molecule type" value="Genomic_DNA"/>
</dbReference>
<proteinExistence type="predicted"/>
<gene>
    <name evidence="1" type="ORF">EVAR_70280_1</name>
</gene>
<dbReference type="AlphaFoldDB" id="A0A4C2ADJ8"/>
<evidence type="ECO:0008006" key="3">
    <source>
        <dbReference type="Google" id="ProtNLM"/>
    </source>
</evidence>
<comment type="caution">
    <text evidence="1">The sequence shown here is derived from an EMBL/GenBank/DDBJ whole genome shotgun (WGS) entry which is preliminary data.</text>
</comment>
<organism evidence="1 2">
    <name type="scientific">Eumeta variegata</name>
    <name type="common">Bagworm moth</name>
    <name type="synonym">Eumeta japonica</name>
    <dbReference type="NCBI Taxonomy" id="151549"/>
    <lineage>
        <taxon>Eukaryota</taxon>
        <taxon>Metazoa</taxon>
        <taxon>Ecdysozoa</taxon>
        <taxon>Arthropoda</taxon>
        <taxon>Hexapoda</taxon>
        <taxon>Insecta</taxon>
        <taxon>Pterygota</taxon>
        <taxon>Neoptera</taxon>
        <taxon>Endopterygota</taxon>
        <taxon>Lepidoptera</taxon>
        <taxon>Glossata</taxon>
        <taxon>Ditrysia</taxon>
        <taxon>Tineoidea</taxon>
        <taxon>Psychidae</taxon>
        <taxon>Oiketicinae</taxon>
        <taxon>Eumeta</taxon>
    </lineage>
</organism>
<name>A0A4C2ADJ8_EUMVA</name>
<sequence>MNLFSAGEYLDMVSVHAQCGYDTGRCIELCLRWIPRNSTEAQKTDRVTWCNAMLTGLKEGASHLVWGIVTGDETWIYCYDPKTK</sequence>